<dbReference type="InterPro" id="IPR043135">
    <property type="entry name" value="Fur_C"/>
</dbReference>
<reference evidence="1 2" key="1">
    <citation type="submission" date="2016-11" db="EMBL/GenBank/DDBJ databases">
        <authorList>
            <person name="Jaros S."/>
            <person name="Januszkiewicz K."/>
            <person name="Wedrychowicz H."/>
        </authorList>
    </citation>
    <scope>NUCLEOTIDE SEQUENCE [LARGE SCALE GENOMIC DNA]</scope>
    <source>
        <strain evidence="1 2">DSM 3089</strain>
    </source>
</reference>
<proteinExistence type="predicted"/>
<evidence type="ECO:0008006" key="3">
    <source>
        <dbReference type="Google" id="ProtNLM"/>
    </source>
</evidence>
<dbReference type="STRING" id="1121306.SAMN02745196_00190"/>
<accession>A0A1M5SJS2</accession>
<protein>
    <recommendedName>
        <fullName evidence="3">Fur family transcriptional regulator, ferric uptake regulator</fullName>
    </recommendedName>
</protein>
<organism evidence="1 2">
    <name type="scientific">Clostridium collagenovorans DSM 3089</name>
    <dbReference type="NCBI Taxonomy" id="1121306"/>
    <lineage>
        <taxon>Bacteria</taxon>
        <taxon>Bacillati</taxon>
        <taxon>Bacillota</taxon>
        <taxon>Clostridia</taxon>
        <taxon>Eubacteriales</taxon>
        <taxon>Clostridiaceae</taxon>
        <taxon>Clostridium</taxon>
    </lineage>
</organism>
<dbReference type="EMBL" id="FQXP01000003">
    <property type="protein sequence ID" value="SHH38508.1"/>
    <property type="molecule type" value="Genomic_DNA"/>
</dbReference>
<evidence type="ECO:0000313" key="1">
    <source>
        <dbReference type="EMBL" id="SHH38508.1"/>
    </source>
</evidence>
<name>A0A1M5SJS2_9CLOT</name>
<evidence type="ECO:0000313" key="2">
    <source>
        <dbReference type="Proteomes" id="UP000184526"/>
    </source>
</evidence>
<gene>
    <name evidence="1" type="ORF">SAMN02745196_00190</name>
</gene>
<dbReference type="Proteomes" id="UP000184526">
    <property type="component" value="Unassembled WGS sequence"/>
</dbReference>
<keyword evidence="2" id="KW-1185">Reference proteome</keyword>
<dbReference type="AlphaFoldDB" id="A0A1M5SJS2"/>
<dbReference type="Gene3D" id="3.30.1490.190">
    <property type="match status" value="1"/>
</dbReference>
<dbReference type="OrthoDB" id="8659436at2"/>
<sequence length="72" mass="8490">MKLNNKGFRKKPIHIHFKCNKCNSIIDIDYKNLVLEYLKLNTFIEKENGLLIYDEEIMLNGVCHKCMEDSNA</sequence>